<dbReference type="InterPro" id="IPR016177">
    <property type="entry name" value="DNA-bd_dom_sf"/>
</dbReference>
<comment type="subcellular location">
    <subcellularLocation>
        <location evidence="1">Nucleus</location>
    </subcellularLocation>
</comment>
<dbReference type="AlphaFoldDB" id="A0A058ZWQ0"/>
<dbReference type="SUPFAM" id="SSF54171">
    <property type="entry name" value="DNA-binding domain"/>
    <property type="match status" value="1"/>
</dbReference>
<dbReference type="GO" id="GO:0000976">
    <property type="term" value="F:transcription cis-regulatory region binding"/>
    <property type="evidence" value="ECO:0007669"/>
    <property type="project" value="UniProtKB-ARBA"/>
</dbReference>
<evidence type="ECO:0000313" key="11">
    <source>
        <dbReference type="EMBL" id="KCW46238.1"/>
    </source>
</evidence>
<dbReference type="PANTHER" id="PTHR31190">
    <property type="entry name" value="DNA-BINDING DOMAIN"/>
    <property type="match status" value="1"/>
</dbReference>
<dbReference type="PROSITE" id="PS51032">
    <property type="entry name" value="AP2_ERF"/>
    <property type="match status" value="1"/>
</dbReference>
<comment type="similarity">
    <text evidence="8">Belongs to the AP2/ERF transcription factor family. ERF subfamily.</text>
</comment>
<evidence type="ECO:0000256" key="5">
    <source>
        <dbReference type="ARBA" id="ARBA00023159"/>
    </source>
</evidence>
<evidence type="ECO:0000256" key="3">
    <source>
        <dbReference type="ARBA" id="ARBA00023015"/>
    </source>
</evidence>
<feature type="domain" description="AP2/ERF" evidence="10">
    <location>
        <begin position="239"/>
        <end position="297"/>
    </location>
</feature>
<gene>
    <name evidence="11" type="ORF">EUGRSUZ_K00128</name>
</gene>
<evidence type="ECO:0000256" key="9">
    <source>
        <dbReference type="SAM" id="MobiDB-lite"/>
    </source>
</evidence>
<dbReference type="FunFam" id="3.30.730.10:FF:000001">
    <property type="entry name" value="Ethylene-responsive transcription factor 2"/>
    <property type="match status" value="1"/>
</dbReference>
<feature type="region of interest" description="Disordered" evidence="9">
    <location>
        <begin position="299"/>
        <end position="325"/>
    </location>
</feature>
<evidence type="ECO:0000256" key="7">
    <source>
        <dbReference type="ARBA" id="ARBA00023242"/>
    </source>
</evidence>
<reference evidence="11" key="1">
    <citation type="submission" date="2013-07" db="EMBL/GenBank/DDBJ databases">
        <title>The genome of Eucalyptus grandis.</title>
        <authorList>
            <person name="Schmutz J."/>
            <person name="Hayes R."/>
            <person name="Myburg A."/>
            <person name="Tuskan G."/>
            <person name="Grattapaglia D."/>
            <person name="Rokhsar D.S."/>
        </authorList>
    </citation>
    <scope>NUCLEOTIDE SEQUENCE</scope>
    <source>
        <tissue evidence="11">Leaf extractions</tissue>
    </source>
</reference>
<dbReference type="PANTHER" id="PTHR31190:SF499">
    <property type="entry name" value="ETHYLENE-RESPONSIVE TRANSCRIPTION FACTOR ERF105"/>
    <property type="match status" value="1"/>
</dbReference>
<dbReference type="FunCoup" id="A0A058ZWQ0">
    <property type="interactions" value="136"/>
</dbReference>
<keyword evidence="7" id="KW-0539">Nucleus</keyword>
<dbReference type="Gramene" id="KCW46238">
    <property type="protein sequence ID" value="KCW46238"/>
    <property type="gene ID" value="EUGRSUZ_K00128"/>
</dbReference>
<name>A0A058ZWQ0_EUCGR</name>
<evidence type="ECO:0000256" key="1">
    <source>
        <dbReference type="ARBA" id="ARBA00004123"/>
    </source>
</evidence>
<dbReference type="InParanoid" id="A0A058ZWQ0"/>
<keyword evidence="2" id="KW-0936">Ethylene signaling pathway</keyword>
<keyword evidence="3" id="KW-0805">Transcription regulation</keyword>
<dbReference type="Gene3D" id="3.30.730.10">
    <property type="entry name" value="AP2/ERF domain"/>
    <property type="match status" value="1"/>
</dbReference>
<feature type="region of interest" description="Disordered" evidence="9">
    <location>
        <begin position="181"/>
        <end position="200"/>
    </location>
</feature>
<dbReference type="InterPro" id="IPR036955">
    <property type="entry name" value="AP2/ERF_dom_sf"/>
</dbReference>
<evidence type="ECO:0000256" key="8">
    <source>
        <dbReference type="ARBA" id="ARBA00024343"/>
    </source>
</evidence>
<dbReference type="Pfam" id="PF00847">
    <property type="entry name" value="AP2"/>
    <property type="match status" value="1"/>
</dbReference>
<dbReference type="STRING" id="71139.A0A058ZWQ0"/>
<sequence length="348" mass="39529">MSISFHCSQSCLLNTAIMRTSPGEDRDRRNRQLFTRGVARWAIQQTTCSNLPRFLSYKDKKGTANDSQRTRILRAQIRLLSLCNSERIRSVHADPKLAHLIHRSPLERPDSFACCKTVVLHLFVRKQSRIDYGVIYSSFLMDSSFSEMAELDESSTLELITQYLLEDSINLAQLQPVKTENLFLDPGPDSPDSDHPTWQDLETPNLEIKAEPITLESPESELGSPEKNQDEAGSAAKASYRGVRRRPWGKYAAEIRDPTRKGSRVWLGTYDTDVDAAKAYDCAAFKMRGRKAILNFPLEAGKSAPPPNPGRKRRRVAVKKEESKENLEDWPIEMLAQAERGEDEWTQC</sequence>
<evidence type="ECO:0000259" key="10">
    <source>
        <dbReference type="PROSITE" id="PS51032"/>
    </source>
</evidence>
<dbReference type="InterPro" id="IPR044808">
    <property type="entry name" value="ERF_plant"/>
</dbReference>
<evidence type="ECO:0000256" key="4">
    <source>
        <dbReference type="ARBA" id="ARBA00023125"/>
    </source>
</evidence>
<dbReference type="CDD" id="cd00018">
    <property type="entry name" value="AP2"/>
    <property type="match status" value="1"/>
</dbReference>
<keyword evidence="5" id="KW-0010">Activator</keyword>
<keyword evidence="6" id="KW-0804">Transcription</keyword>
<evidence type="ECO:0000256" key="2">
    <source>
        <dbReference type="ARBA" id="ARBA00022745"/>
    </source>
</evidence>
<organism evidence="11">
    <name type="scientific">Eucalyptus grandis</name>
    <name type="common">Flooded gum</name>
    <dbReference type="NCBI Taxonomy" id="71139"/>
    <lineage>
        <taxon>Eukaryota</taxon>
        <taxon>Viridiplantae</taxon>
        <taxon>Streptophyta</taxon>
        <taxon>Embryophyta</taxon>
        <taxon>Tracheophyta</taxon>
        <taxon>Spermatophyta</taxon>
        <taxon>Magnoliopsida</taxon>
        <taxon>eudicotyledons</taxon>
        <taxon>Gunneridae</taxon>
        <taxon>Pentapetalae</taxon>
        <taxon>rosids</taxon>
        <taxon>malvids</taxon>
        <taxon>Myrtales</taxon>
        <taxon>Myrtaceae</taxon>
        <taxon>Myrtoideae</taxon>
        <taxon>Eucalypteae</taxon>
        <taxon>Eucalyptus</taxon>
    </lineage>
</organism>
<dbReference type="InterPro" id="IPR001471">
    <property type="entry name" value="AP2/ERF_dom"/>
</dbReference>
<dbReference type="GO" id="GO:0009873">
    <property type="term" value="P:ethylene-activated signaling pathway"/>
    <property type="evidence" value="ECO:0007669"/>
    <property type="project" value="UniProtKB-KW"/>
</dbReference>
<feature type="compositionally biased region" description="Low complexity" evidence="9">
    <location>
        <begin position="216"/>
        <end position="226"/>
    </location>
</feature>
<dbReference type="GO" id="GO:0003700">
    <property type="term" value="F:DNA-binding transcription factor activity"/>
    <property type="evidence" value="ECO:0007669"/>
    <property type="project" value="InterPro"/>
</dbReference>
<keyword evidence="4" id="KW-0238">DNA-binding</keyword>
<dbReference type="PRINTS" id="PR00367">
    <property type="entry name" value="ETHRSPELEMNT"/>
</dbReference>
<dbReference type="EMBL" id="KK198763">
    <property type="protein sequence ID" value="KCW46238.1"/>
    <property type="molecule type" value="Genomic_DNA"/>
</dbReference>
<dbReference type="GO" id="GO:0005634">
    <property type="term" value="C:nucleus"/>
    <property type="evidence" value="ECO:0007669"/>
    <property type="project" value="UniProtKB-SubCell"/>
</dbReference>
<dbReference type="GO" id="GO:0006950">
    <property type="term" value="P:response to stress"/>
    <property type="evidence" value="ECO:0007669"/>
    <property type="project" value="UniProtKB-ARBA"/>
</dbReference>
<proteinExistence type="inferred from homology"/>
<feature type="region of interest" description="Disordered" evidence="9">
    <location>
        <begin position="216"/>
        <end position="240"/>
    </location>
</feature>
<evidence type="ECO:0000256" key="6">
    <source>
        <dbReference type="ARBA" id="ARBA00023163"/>
    </source>
</evidence>
<dbReference type="eggNOG" id="ENOG502RZ4F">
    <property type="taxonomic scope" value="Eukaryota"/>
</dbReference>
<dbReference type="SMART" id="SM00380">
    <property type="entry name" value="AP2"/>
    <property type="match status" value="1"/>
</dbReference>
<accession>A0A058ZWQ0</accession>
<protein>
    <recommendedName>
        <fullName evidence="10">AP2/ERF domain-containing protein</fullName>
    </recommendedName>
</protein>